<feature type="binding site" evidence="13">
    <location>
        <begin position="584"/>
        <end position="585"/>
    </location>
    <ligand>
        <name>NADP(+)</name>
        <dbReference type="ChEBI" id="CHEBI:58349"/>
    </ligand>
</feature>
<organism evidence="14 15">
    <name type="scientific">Roseibium aggregatum</name>
    <dbReference type="NCBI Taxonomy" id="187304"/>
    <lineage>
        <taxon>Bacteria</taxon>
        <taxon>Pseudomonadati</taxon>
        <taxon>Pseudomonadota</taxon>
        <taxon>Alphaproteobacteria</taxon>
        <taxon>Hyphomicrobiales</taxon>
        <taxon>Stappiaceae</taxon>
        <taxon>Roseibium</taxon>
    </lineage>
</organism>
<dbReference type="EMBL" id="CXST01000001">
    <property type="protein sequence ID" value="CTQ43028.1"/>
    <property type="molecule type" value="Genomic_DNA"/>
</dbReference>
<feature type="binding site" evidence="12">
    <location>
        <position position="350"/>
    </location>
    <ligand>
        <name>Mg(2+)</name>
        <dbReference type="ChEBI" id="CHEBI:18420"/>
    </ligand>
</feature>
<comment type="catalytic activity">
    <reaction evidence="7 9">
        <text>D-threo-isocitrate + NADP(+) = 2-oxoglutarate + CO2 + NADPH</text>
        <dbReference type="Rhea" id="RHEA:19629"/>
        <dbReference type="ChEBI" id="CHEBI:15562"/>
        <dbReference type="ChEBI" id="CHEBI:16526"/>
        <dbReference type="ChEBI" id="CHEBI:16810"/>
        <dbReference type="ChEBI" id="CHEBI:57783"/>
        <dbReference type="ChEBI" id="CHEBI:58349"/>
        <dbReference type="EC" id="1.1.1.42"/>
    </reaction>
</comment>
<dbReference type="RefSeq" id="WP_055655113.1">
    <property type="nucleotide sequence ID" value="NZ_CXST01000001.1"/>
</dbReference>
<comment type="cofactor">
    <cofactor evidence="12">
        <name>Mg(2+)</name>
        <dbReference type="ChEBI" id="CHEBI:18420"/>
    </cofactor>
    <cofactor evidence="12">
        <name>Mn(2+)</name>
        <dbReference type="ChEBI" id="CHEBI:29035"/>
    </cofactor>
    <text evidence="12">Binds 1 Mg(2+) or Mn(2+) ion per subunit.</text>
</comment>
<dbReference type="STRING" id="187304.B0E33_22870"/>
<keyword evidence="15" id="KW-1185">Reference proteome</keyword>
<feature type="binding site" evidence="11">
    <location>
        <begin position="130"/>
        <end position="137"/>
    </location>
    <ligand>
        <name>substrate</name>
    </ligand>
</feature>
<dbReference type="NCBIfam" id="TIGR00178">
    <property type="entry name" value="monomer_idh"/>
    <property type="match status" value="1"/>
</dbReference>
<feature type="binding site" evidence="11">
    <location>
        <position position="547"/>
    </location>
    <ligand>
        <name>D-threo-isocitrate</name>
        <dbReference type="ChEBI" id="CHEBI:15562"/>
    </ligand>
</feature>
<sequence length="738" mass="79169">MADIIYTKVDEAPELASASFLPIIRSFTKAAGLTVGTKDISLAGRILANFPEYLTDAQKQSDDLAVLGEMVKQPDANVIKLPNISASQPQLNAAIKELQAQGYKLPEYPSEPKTDEEKTVKAKYDAIKGSAVNPVLREGNSDRRAPKAVKEYAKKNPHRMGEWLPSSKTHVATMGENDFFSNEKSVTVSAGSAGKAKIEFVGKDGTATVLKGDFALDEGDVVDGTYMSAKALFAFLEKEIQDAKDMGILFSLHMKATMMKVSDPIIFGYCVRAFLKDVFDKHAATFAELGVNPDLGIGDLEAKVATLPADKAAEINSDIKAALDNGPAMYMVNSDKGITNLHVSSDVIIDASMPALIRAGGKGWGPDGKEGDAKCVIPDSSYAGVYSAVIDFCRENGALDPAKMGTVPNVGLMAQKAEEYGSHPQTFKAPADGTIRIVDAAGNTLIEHAVEEGDIWRACRTKDAPIRDWVKLGVTRARLSGMPGVFWLDKTRAHDAELIKKVEAYLPEHDTSGLYLQIMAPADAAKYSTERIARGEDTISITGNVLRDYLTDLYPILEVGTSAKMLSIVPLMNGGGLFETGAGGSAPKHVQQLMEENYLRWDSLGEFCALGASLEHLANVKGNDKAQVLADALDKAVEKLLDNDKSPSRKVGGLDNRGSHFYVALYWAQALAAQDKDAELKAHFAPIAEALSAKEDAIVAELNGVQGSPADTGGYYHAPQEKVNAVMRPSATLNAIIG</sequence>
<gene>
    <name evidence="14" type="primary">icd2</name>
    <name evidence="14" type="ORF">LAL4801_01465</name>
</gene>
<dbReference type="InterPro" id="IPR004436">
    <property type="entry name" value="Isocitrate_DH_NADP_mono"/>
</dbReference>
<evidence type="ECO:0000256" key="1">
    <source>
        <dbReference type="ARBA" id="ARBA00022435"/>
    </source>
</evidence>
<feature type="binding site" evidence="12">
    <location>
        <position position="548"/>
    </location>
    <ligand>
        <name>Mg(2+)</name>
        <dbReference type="ChEBI" id="CHEBI:18420"/>
    </ligand>
</feature>
<feature type="site" description="Critical for catalysis" evidence="10">
    <location>
        <position position="255"/>
    </location>
</feature>
<evidence type="ECO:0000256" key="5">
    <source>
        <dbReference type="ARBA" id="ARBA00022857"/>
    </source>
</evidence>
<dbReference type="SUPFAM" id="SSF53659">
    <property type="entry name" value="Isocitrate/Isopropylmalate dehydrogenase-like"/>
    <property type="match status" value="1"/>
</dbReference>
<dbReference type="GO" id="GO:0046872">
    <property type="term" value="F:metal ion binding"/>
    <property type="evidence" value="ECO:0007669"/>
    <property type="project" value="UniProtKB-KW"/>
</dbReference>
<accession>A0A0M6Y159</accession>
<keyword evidence="2 9" id="KW-0816">Tricarboxylic acid cycle</keyword>
<dbReference type="AlphaFoldDB" id="A0A0M6Y159"/>
<dbReference type="Proteomes" id="UP000048926">
    <property type="component" value="Unassembled WGS sequence"/>
</dbReference>
<evidence type="ECO:0000256" key="12">
    <source>
        <dbReference type="PIRSR" id="PIRSR009407-3"/>
    </source>
</evidence>
<dbReference type="GO" id="GO:0006097">
    <property type="term" value="P:glyoxylate cycle"/>
    <property type="evidence" value="ECO:0007669"/>
    <property type="project" value="UniProtKB-KW"/>
</dbReference>
<evidence type="ECO:0000256" key="11">
    <source>
        <dbReference type="PIRSR" id="PIRSR009407-2"/>
    </source>
</evidence>
<feature type="binding site" evidence="13">
    <location>
        <position position="589"/>
    </location>
    <ligand>
        <name>NADP(+)</name>
        <dbReference type="ChEBI" id="CHEBI:58349"/>
    </ligand>
</feature>
<evidence type="ECO:0000313" key="14">
    <source>
        <dbReference type="EMBL" id="CTQ43028.1"/>
    </source>
</evidence>
<evidence type="ECO:0000256" key="2">
    <source>
        <dbReference type="ARBA" id="ARBA00022532"/>
    </source>
</evidence>
<name>A0A0M6Y159_9HYPH</name>
<dbReference type="PANTHER" id="PTHR36999:SF1">
    <property type="entry name" value="ISOCITRATE DEHYDROGENASE (NADP(+))"/>
    <property type="match status" value="1"/>
</dbReference>
<feature type="binding site" evidence="13">
    <location>
        <begin position="80"/>
        <end position="85"/>
    </location>
    <ligand>
        <name>NADP(+)</name>
        <dbReference type="ChEBI" id="CHEBI:58349"/>
    </ligand>
</feature>
<evidence type="ECO:0000256" key="8">
    <source>
        <dbReference type="ARBA" id="ARBA00046318"/>
    </source>
</evidence>
<proteinExistence type="inferred from homology"/>
<feature type="binding site" evidence="13">
    <location>
        <position position="133"/>
    </location>
    <ligand>
        <name>NADP(+)</name>
        <dbReference type="ChEBI" id="CHEBI:58349"/>
    </ligand>
</feature>
<dbReference type="Pfam" id="PF03971">
    <property type="entry name" value="IDH"/>
    <property type="match status" value="1"/>
</dbReference>
<reference evidence="15" key="1">
    <citation type="submission" date="2015-07" db="EMBL/GenBank/DDBJ databases">
        <authorList>
            <person name="Rodrigo-Torres Lidia"/>
            <person name="Arahal R.David."/>
        </authorList>
    </citation>
    <scope>NUCLEOTIDE SEQUENCE [LARGE SCALE GENOMIC DNA]</scope>
    <source>
        <strain evidence="15">CECT 4801</strain>
    </source>
</reference>
<keyword evidence="5 9" id="KW-0521">NADP</keyword>
<protein>
    <recommendedName>
        <fullName evidence="9">Isocitrate dehydrogenase [NADP]</fullName>
        <ecNumber evidence="9">1.1.1.42</ecNumber>
    </recommendedName>
    <alternativeName>
        <fullName evidence="9">Oxalosuccinate decarboxylase</fullName>
    </alternativeName>
</protein>
<dbReference type="EC" id="1.1.1.42" evidence="9"/>
<keyword evidence="1 9" id="KW-0329">Glyoxylate bypass</keyword>
<keyword evidence="3 12" id="KW-0479">Metal-binding</keyword>
<keyword evidence="4 12" id="KW-0460">Magnesium</keyword>
<evidence type="ECO:0000256" key="13">
    <source>
        <dbReference type="PIRSR" id="PIRSR009407-4"/>
    </source>
</evidence>
<feature type="binding site" evidence="13">
    <location>
        <position position="649"/>
    </location>
    <ligand>
        <name>NADP(+)</name>
        <dbReference type="ChEBI" id="CHEBI:58349"/>
    </ligand>
</feature>
<dbReference type="PIRSF" id="PIRSF009407">
    <property type="entry name" value="IDH_monmr"/>
    <property type="match status" value="1"/>
</dbReference>
<dbReference type="GO" id="GO:0004450">
    <property type="term" value="F:isocitrate dehydrogenase (NADP+) activity"/>
    <property type="evidence" value="ECO:0007669"/>
    <property type="project" value="UniProtKB-EC"/>
</dbReference>
<keyword evidence="6 9" id="KW-0560">Oxidoreductase</keyword>
<feature type="binding site" evidence="13">
    <location>
        <begin position="600"/>
        <end position="602"/>
    </location>
    <ligand>
        <name>NADP(+)</name>
        <dbReference type="ChEBI" id="CHEBI:58349"/>
    </ligand>
</feature>
<dbReference type="OrthoDB" id="9807643at2"/>
<dbReference type="Gene3D" id="3.40.718.10">
    <property type="entry name" value="Isopropylmalate Dehydrogenase"/>
    <property type="match status" value="1"/>
</dbReference>
<evidence type="ECO:0000256" key="4">
    <source>
        <dbReference type="ARBA" id="ARBA00022842"/>
    </source>
</evidence>
<dbReference type="PANTHER" id="PTHR36999">
    <property type="entry name" value="ISOCITRATE DEHYDROGENASE [NADP]"/>
    <property type="match status" value="1"/>
</dbReference>
<feature type="binding site" evidence="12">
    <location>
        <position position="552"/>
    </location>
    <ligand>
        <name>Mg(2+)</name>
        <dbReference type="ChEBI" id="CHEBI:18420"/>
    </ligand>
</feature>
<evidence type="ECO:0000256" key="10">
    <source>
        <dbReference type="PIRSR" id="PIRSR009407-1"/>
    </source>
</evidence>
<evidence type="ECO:0000256" key="7">
    <source>
        <dbReference type="ARBA" id="ARBA00023554"/>
    </source>
</evidence>
<feature type="binding site" evidence="11">
    <location>
        <position position="143"/>
    </location>
    <ligand>
        <name>D-threo-isocitrate</name>
        <dbReference type="ChEBI" id="CHEBI:15562"/>
    </ligand>
</feature>
<evidence type="ECO:0000256" key="3">
    <source>
        <dbReference type="ARBA" id="ARBA00022723"/>
    </source>
</evidence>
<evidence type="ECO:0000313" key="15">
    <source>
        <dbReference type="Proteomes" id="UP000048926"/>
    </source>
</evidence>
<feature type="site" description="Critical for catalysis" evidence="10">
    <location>
        <position position="420"/>
    </location>
</feature>
<evidence type="ECO:0000256" key="9">
    <source>
        <dbReference type="PIRNR" id="PIRNR009407"/>
    </source>
</evidence>
<comment type="similarity">
    <text evidence="8 9">Belongs to the monomeric-type IDH family.</text>
</comment>
<dbReference type="GO" id="GO:0006099">
    <property type="term" value="P:tricarboxylic acid cycle"/>
    <property type="evidence" value="ECO:0007669"/>
    <property type="project" value="UniProtKB-KW"/>
</dbReference>
<evidence type="ECO:0000256" key="6">
    <source>
        <dbReference type="ARBA" id="ARBA00023002"/>
    </source>
</evidence>